<dbReference type="PANTHER" id="PTHR34475:SF1">
    <property type="entry name" value="CYTOSKELETON PROTEIN RODZ"/>
    <property type="match status" value="1"/>
</dbReference>
<sequence>MSSQQPDQSVRPDAAAEAAASAGTRLRRAREARGESVHEVAFALKLRPRQIEALERDDFAALPGMAFVRGFIRNYARYVGVDAAPLLDSVQHASVAGSPDLAPISNADGDLPSGSGSRRASFPLGAVVVVLVALVLAGWYFDWFQTEPATTAGDDTSEAVPAFVQAPMQPISPPAVEPPAAEEAAAAEANGGSEDSAAPAAVSEPTAGTAAAGGDGSVQAEAAPAPSAAPEAAADGAGRQLVFRFGADSWVEVRDASGSILHSGTNRAGSSRTVQGTPPFVLVVGNASSVNLEFDGQPVDLAKHVRGSVARLTLR</sequence>
<keyword evidence="2" id="KW-1133">Transmembrane helix</keyword>
<feature type="transmembrane region" description="Helical" evidence="2">
    <location>
        <begin position="122"/>
        <end position="141"/>
    </location>
</feature>
<feature type="compositionally biased region" description="Low complexity" evidence="1">
    <location>
        <begin position="178"/>
        <end position="189"/>
    </location>
</feature>
<dbReference type="InterPro" id="IPR050400">
    <property type="entry name" value="Bact_Cytoskel_RodZ"/>
</dbReference>
<dbReference type="Gene3D" id="1.10.260.40">
    <property type="entry name" value="lambda repressor-like DNA-binding domains"/>
    <property type="match status" value="1"/>
</dbReference>
<evidence type="ECO:0000256" key="1">
    <source>
        <dbReference type="SAM" id="MobiDB-lite"/>
    </source>
</evidence>
<feature type="compositionally biased region" description="Low complexity" evidence="1">
    <location>
        <begin position="220"/>
        <end position="233"/>
    </location>
</feature>
<proteinExistence type="predicted"/>
<name>A0ABW3WHX9_9RHOO</name>
<dbReference type="InterPro" id="IPR001387">
    <property type="entry name" value="Cro/C1-type_HTH"/>
</dbReference>
<gene>
    <name evidence="4" type="ORF">ACFQ4M_15430</name>
</gene>
<keyword evidence="2" id="KW-0812">Transmembrane</keyword>
<keyword evidence="2" id="KW-0472">Membrane</keyword>
<comment type="caution">
    <text evidence="4">The sequence shown here is derived from an EMBL/GenBank/DDBJ whole genome shotgun (WGS) entry which is preliminary data.</text>
</comment>
<evidence type="ECO:0000313" key="5">
    <source>
        <dbReference type="Proteomes" id="UP001597158"/>
    </source>
</evidence>
<dbReference type="PANTHER" id="PTHR34475">
    <property type="match status" value="1"/>
</dbReference>
<feature type="region of interest" description="Disordered" evidence="1">
    <location>
        <begin position="169"/>
        <end position="233"/>
    </location>
</feature>
<evidence type="ECO:0000256" key="2">
    <source>
        <dbReference type="SAM" id="Phobius"/>
    </source>
</evidence>
<accession>A0ABW3WHX9</accession>
<feature type="region of interest" description="Disordered" evidence="1">
    <location>
        <begin position="1"/>
        <end position="33"/>
    </location>
</feature>
<dbReference type="Proteomes" id="UP001597158">
    <property type="component" value="Unassembled WGS sequence"/>
</dbReference>
<organism evidence="4 5">
    <name type="scientific">Thauera mechernichensis</name>
    <dbReference type="NCBI Taxonomy" id="82788"/>
    <lineage>
        <taxon>Bacteria</taxon>
        <taxon>Pseudomonadati</taxon>
        <taxon>Pseudomonadota</taxon>
        <taxon>Betaproteobacteria</taxon>
        <taxon>Rhodocyclales</taxon>
        <taxon>Zoogloeaceae</taxon>
        <taxon>Thauera</taxon>
    </lineage>
</organism>
<evidence type="ECO:0000313" key="4">
    <source>
        <dbReference type="EMBL" id="MFD1264970.1"/>
    </source>
</evidence>
<dbReference type="Pfam" id="PF13464">
    <property type="entry name" value="RodZ_C"/>
    <property type="match status" value="1"/>
</dbReference>
<dbReference type="Pfam" id="PF13413">
    <property type="entry name" value="HTH_25"/>
    <property type="match status" value="1"/>
</dbReference>
<dbReference type="CDD" id="cd00093">
    <property type="entry name" value="HTH_XRE"/>
    <property type="match status" value="1"/>
</dbReference>
<dbReference type="EMBL" id="JBHTMC010000027">
    <property type="protein sequence ID" value="MFD1264970.1"/>
    <property type="molecule type" value="Genomic_DNA"/>
</dbReference>
<dbReference type="RefSeq" id="WP_277829983.1">
    <property type="nucleotide sequence ID" value="NZ_JARQZE010000001.1"/>
</dbReference>
<dbReference type="InterPro" id="IPR025194">
    <property type="entry name" value="RodZ-like_C"/>
</dbReference>
<keyword evidence="5" id="KW-1185">Reference proteome</keyword>
<protein>
    <submittedName>
        <fullName evidence="4">Helix-turn-helix domain-containing protein</fullName>
    </submittedName>
</protein>
<dbReference type="InterPro" id="IPR010982">
    <property type="entry name" value="Lambda_DNA-bd_dom_sf"/>
</dbReference>
<feature type="domain" description="Cytoskeleton protein RodZ-like C-terminal" evidence="3">
    <location>
        <begin position="242"/>
        <end position="313"/>
    </location>
</feature>
<reference evidence="5" key="1">
    <citation type="journal article" date="2019" name="Int. J. Syst. Evol. Microbiol.">
        <title>The Global Catalogue of Microorganisms (GCM) 10K type strain sequencing project: providing services to taxonomists for standard genome sequencing and annotation.</title>
        <authorList>
            <consortium name="The Broad Institute Genomics Platform"/>
            <consortium name="The Broad Institute Genome Sequencing Center for Infectious Disease"/>
            <person name="Wu L."/>
            <person name="Ma J."/>
        </authorList>
    </citation>
    <scope>NUCLEOTIDE SEQUENCE [LARGE SCALE GENOMIC DNA]</scope>
    <source>
        <strain evidence="5">CCUG 48884</strain>
    </source>
</reference>
<evidence type="ECO:0000259" key="3">
    <source>
        <dbReference type="Pfam" id="PF13464"/>
    </source>
</evidence>